<evidence type="ECO:0000259" key="4">
    <source>
        <dbReference type="Pfam" id="PF02826"/>
    </source>
</evidence>
<feature type="domain" description="D-isomer specific 2-hydroxyacid dehydrogenase NAD-binding" evidence="4">
    <location>
        <begin position="228"/>
        <end position="323"/>
    </location>
</feature>
<dbReference type="GO" id="GO:0051287">
    <property type="term" value="F:NAD binding"/>
    <property type="evidence" value="ECO:0007669"/>
    <property type="project" value="InterPro"/>
</dbReference>
<dbReference type="Gene3D" id="3.40.50.720">
    <property type="entry name" value="NAD(P)-binding Rossmann-like Domain"/>
    <property type="match status" value="2"/>
</dbReference>
<dbReference type="InterPro" id="IPR006140">
    <property type="entry name" value="D-isomer_DH_NAD-bd"/>
</dbReference>
<accession>A0A9P4S8D9</accession>
<proteinExistence type="predicted"/>
<reference evidence="5" key="1">
    <citation type="journal article" date="2020" name="Stud. Mycol.">
        <title>101 Dothideomycetes genomes: a test case for predicting lifestyles and emergence of pathogens.</title>
        <authorList>
            <person name="Haridas S."/>
            <person name="Albert R."/>
            <person name="Binder M."/>
            <person name="Bloem J."/>
            <person name="Labutti K."/>
            <person name="Salamov A."/>
            <person name="Andreopoulos B."/>
            <person name="Baker S."/>
            <person name="Barry K."/>
            <person name="Bills G."/>
            <person name="Bluhm B."/>
            <person name="Cannon C."/>
            <person name="Castanera R."/>
            <person name="Culley D."/>
            <person name="Daum C."/>
            <person name="Ezra D."/>
            <person name="Gonzalez J."/>
            <person name="Henrissat B."/>
            <person name="Kuo A."/>
            <person name="Liang C."/>
            <person name="Lipzen A."/>
            <person name="Lutzoni F."/>
            <person name="Magnuson J."/>
            <person name="Mondo S."/>
            <person name="Nolan M."/>
            <person name="Ohm R."/>
            <person name="Pangilinan J."/>
            <person name="Park H.-J."/>
            <person name="Ramirez L."/>
            <person name="Alfaro M."/>
            <person name="Sun H."/>
            <person name="Tritt A."/>
            <person name="Yoshinaga Y."/>
            <person name="Zwiers L.-H."/>
            <person name="Turgeon B."/>
            <person name="Goodwin S."/>
            <person name="Spatafora J."/>
            <person name="Crous P."/>
            <person name="Grigoriev I."/>
        </authorList>
    </citation>
    <scope>NUCLEOTIDE SEQUENCE</scope>
    <source>
        <strain evidence="5">CBS 101060</strain>
    </source>
</reference>
<feature type="domain" description="D-isomer specific 2-hydroxyacid dehydrogenase NAD-binding" evidence="4">
    <location>
        <begin position="123"/>
        <end position="196"/>
    </location>
</feature>
<dbReference type="EMBL" id="MU006098">
    <property type="protein sequence ID" value="KAF2837983.1"/>
    <property type="molecule type" value="Genomic_DNA"/>
</dbReference>
<dbReference type="CDD" id="cd12163">
    <property type="entry name" value="2-Hacid_dh_5"/>
    <property type="match status" value="1"/>
</dbReference>
<dbReference type="GO" id="GO:0016491">
    <property type="term" value="F:oxidoreductase activity"/>
    <property type="evidence" value="ECO:0007669"/>
    <property type="project" value="UniProtKB-KW"/>
</dbReference>
<evidence type="ECO:0000256" key="3">
    <source>
        <dbReference type="SAM" id="SignalP"/>
    </source>
</evidence>
<feature type="chain" id="PRO_5040316876" evidence="3">
    <location>
        <begin position="26"/>
        <end position="360"/>
    </location>
</feature>
<dbReference type="Proteomes" id="UP000799429">
    <property type="component" value="Unassembled WGS sequence"/>
</dbReference>
<dbReference type="AlphaFoldDB" id="A0A9P4S8D9"/>
<evidence type="ECO:0000313" key="6">
    <source>
        <dbReference type="Proteomes" id="UP000799429"/>
    </source>
</evidence>
<protein>
    <submittedName>
        <fullName evidence="5">D-isomer specific 2-hydroxyacid dehydrogenase</fullName>
    </submittedName>
</protein>
<evidence type="ECO:0000256" key="1">
    <source>
        <dbReference type="ARBA" id="ARBA00023002"/>
    </source>
</evidence>
<gene>
    <name evidence="5" type="ORF">M501DRAFT_937140</name>
</gene>
<dbReference type="PANTHER" id="PTHR43333">
    <property type="entry name" value="2-HACID_DH_C DOMAIN-CONTAINING PROTEIN"/>
    <property type="match status" value="1"/>
</dbReference>
<dbReference type="InterPro" id="IPR036291">
    <property type="entry name" value="NAD(P)-bd_dom_sf"/>
</dbReference>
<keyword evidence="2" id="KW-0520">NAD</keyword>
<dbReference type="PROSITE" id="PS00065">
    <property type="entry name" value="D_2_HYDROXYACID_DH_1"/>
    <property type="match status" value="1"/>
</dbReference>
<dbReference type="OrthoDB" id="298012at2759"/>
<dbReference type="SUPFAM" id="SSF51735">
    <property type="entry name" value="NAD(P)-binding Rossmann-fold domains"/>
    <property type="match status" value="1"/>
</dbReference>
<keyword evidence="6" id="KW-1185">Reference proteome</keyword>
<dbReference type="PANTHER" id="PTHR43333:SF1">
    <property type="entry name" value="D-ISOMER SPECIFIC 2-HYDROXYACID DEHYDROGENASE NAD-BINDING DOMAIN-CONTAINING PROTEIN"/>
    <property type="match status" value="1"/>
</dbReference>
<keyword evidence="1" id="KW-0560">Oxidoreductase</keyword>
<comment type="caution">
    <text evidence="5">The sequence shown here is derived from an EMBL/GenBank/DDBJ whole genome shotgun (WGS) entry which is preliminary data.</text>
</comment>
<feature type="signal peptide" evidence="3">
    <location>
        <begin position="1"/>
        <end position="25"/>
    </location>
</feature>
<dbReference type="InterPro" id="IPR029752">
    <property type="entry name" value="D-isomer_DH_CS1"/>
</dbReference>
<keyword evidence="3" id="KW-0732">Signal</keyword>
<dbReference type="Pfam" id="PF02826">
    <property type="entry name" value="2-Hacid_dh_C"/>
    <property type="match status" value="2"/>
</dbReference>
<organism evidence="5 6">
    <name type="scientific">Patellaria atrata CBS 101060</name>
    <dbReference type="NCBI Taxonomy" id="1346257"/>
    <lineage>
        <taxon>Eukaryota</taxon>
        <taxon>Fungi</taxon>
        <taxon>Dikarya</taxon>
        <taxon>Ascomycota</taxon>
        <taxon>Pezizomycotina</taxon>
        <taxon>Dothideomycetes</taxon>
        <taxon>Dothideomycetes incertae sedis</taxon>
        <taxon>Patellariales</taxon>
        <taxon>Patellariaceae</taxon>
        <taxon>Patellaria</taxon>
    </lineage>
</organism>
<name>A0A9P4S8D9_9PEZI</name>
<sequence>MAANPTLKGLTVLFTLDWLPSVAYCRRLQDAHPDLNIIVPGLVEFGGIDTQKNFPVETWKIVTTLITWNVFPSREQAPLLSYVQVISAGCNHVVGHPLFQESGITFCTSNGVHAPQIAEYVIAAFLSFQHHFPFYTEQMKTGNWIGSETDEDVEDAVGLRIGIMGYGCIGRQIARVAKALSMDIYAYTLHPRPTPESRHDESFTQSGIGDPSGILPSKWFSGSSKEAINEFLAQDLDVLVLATPLTPTTTNMISGPQFQILGSKKTFLVNIGRGKLVNTDELINALNEEVIRGAAIDVTDPEPLPKDHALWKAKNLMITPHTSGNSNHHNERVLALFEQNLARLSEGKNLINVVNKELGY</sequence>
<evidence type="ECO:0000313" key="5">
    <source>
        <dbReference type="EMBL" id="KAF2837983.1"/>
    </source>
</evidence>
<evidence type="ECO:0000256" key="2">
    <source>
        <dbReference type="ARBA" id="ARBA00023027"/>
    </source>
</evidence>